<dbReference type="InterPro" id="IPR010730">
    <property type="entry name" value="HET"/>
</dbReference>
<dbReference type="InterPro" id="IPR058525">
    <property type="entry name" value="DUF8212"/>
</dbReference>
<comment type="caution">
    <text evidence="3">The sequence shown here is derived from an EMBL/GenBank/DDBJ whole genome shotgun (WGS) entry which is preliminary data.</text>
</comment>
<evidence type="ECO:0000313" key="4">
    <source>
        <dbReference type="Proteomes" id="UP001215151"/>
    </source>
</evidence>
<sequence length="435" mass="48976">MAVNSTSSTAHCHDTARHINEKLGRPVPTSAGVLHVLSVDITSYHFPLRASTRGSSYLSFKLTIPVAARDSLFMWLLHTETYTLHYFSSPEAAPPYAILSHCWDHNEITFADMRRPELIELKRGWRKIRGACEVAQQQHGLDWLWDDTCCIDKSNSVELSEAINSMFDLYRSAQLCLAYLGDVPGGEEAAAEGSFFRRSRWFRRGWTLQELIASDASIVFLSSDWVQIGTTEEEGLAKVVEEITGIDYQLLMTPLEEYRIVEVRARSIAERMSWAAGRETTRPEDRAYSLMGIFDVNMPIIYGEGGEKAFHRLQLEIIRRSSDLSIFAWGRRIGSPMSLDDVEAKGFEIVSSSTRHGLLAGSPDHFQAAKDIVTIASVAHLTNSLGIPPVRKPHFYETNHGIRIQLPVRPFLLDDSGILFESAIPWEIASIYIEL</sequence>
<dbReference type="AlphaFoldDB" id="A0AAD7TNN3"/>
<accession>A0AAD7TNN3</accession>
<keyword evidence="4" id="KW-1185">Reference proteome</keyword>
<dbReference type="EMBL" id="JAPEVG010000241">
    <property type="protein sequence ID" value="KAJ8472907.1"/>
    <property type="molecule type" value="Genomic_DNA"/>
</dbReference>
<protein>
    <recommendedName>
        <fullName evidence="5">HET-domain-containing protein</fullName>
    </recommendedName>
</protein>
<dbReference type="Pfam" id="PF06985">
    <property type="entry name" value="HET"/>
    <property type="match status" value="1"/>
</dbReference>
<reference evidence="3" key="1">
    <citation type="submission" date="2022-11" db="EMBL/GenBank/DDBJ databases">
        <title>Genome Sequence of Cubamyces cubensis.</title>
        <authorList>
            <person name="Buettner E."/>
        </authorList>
    </citation>
    <scope>NUCLEOTIDE SEQUENCE</scope>
    <source>
        <strain evidence="3">MPL-01</strain>
    </source>
</reference>
<dbReference type="Pfam" id="PF26640">
    <property type="entry name" value="DUF8212"/>
    <property type="match status" value="1"/>
</dbReference>
<evidence type="ECO:0008006" key="5">
    <source>
        <dbReference type="Google" id="ProtNLM"/>
    </source>
</evidence>
<evidence type="ECO:0000259" key="1">
    <source>
        <dbReference type="Pfam" id="PF06985"/>
    </source>
</evidence>
<proteinExistence type="predicted"/>
<name>A0AAD7TNN3_9APHY</name>
<evidence type="ECO:0000313" key="3">
    <source>
        <dbReference type="EMBL" id="KAJ8472907.1"/>
    </source>
</evidence>
<feature type="domain" description="DUF8212" evidence="2">
    <location>
        <begin position="308"/>
        <end position="411"/>
    </location>
</feature>
<evidence type="ECO:0000259" key="2">
    <source>
        <dbReference type="Pfam" id="PF26640"/>
    </source>
</evidence>
<feature type="domain" description="Heterokaryon incompatibility" evidence="1">
    <location>
        <begin position="96"/>
        <end position="182"/>
    </location>
</feature>
<gene>
    <name evidence="3" type="ORF">ONZ51_g8197</name>
</gene>
<dbReference type="PANTHER" id="PTHR10622:SF12">
    <property type="entry name" value="HET DOMAIN-CONTAINING PROTEIN"/>
    <property type="match status" value="1"/>
</dbReference>
<dbReference type="Proteomes" id="UP001215151">
    <property type="component" value="Unassembled WGS sequence"/>
</dbReference>
<dbReference type="PANTHER" id="PTHR10622">
    <property type="entry name" value="HET DOMAIN-CONTAINING PROTEIN"/>
    <property type="match status" value="1"/>
</dbReference>
<organism evidence="3 4">
    <name type="scientific">Trametes cubensis</name>
    <dbReference type="NCBI Taxonomy" id="1111947"/>
    <lineage>
        <taxon>Eukaryota</taxon>
        <taxon>Fungi</taxon>
        <taxon>Dikarya</taxon>
        <taxon>Basidiomycota</taxon>
        <taxon>Agaricomycotina</taxon>
        <taxon>Agaricomycetes</taxon>
        <taxon>Polyporales</taxon>
        <taxon>Polyporaceae</taxon>
        <taxon>Trametes</taxon>
    </lineage>
</organism>